<keyword evidence="7" id="KW-0329">Glyoxylate bypass</keyword>
<evidence type="ECO:0000256" key="9">
    <source>
        <dbReference type="ARBA" id="ARBA00022723"/>
    </source>
</evidence>
<reference evidence="20" key="1">
    <citation type="journal article" date="2020" name="mSystems">
        <title>Genome- and Community-Level Interaction Insights into Carbon Utilization and Element Cycling Functions of Hydrothermarchaeota in Hydrothermal Sediment.</title>
        <authorList>
            <person name="Zhou Z."/>
            <person name="Liu Y."/>
            <person name="Xu W."/>
            <person name="Pan J."/>
            <person name="Luo Z.H."/>
            <person name="Li M."/>
        </authorList>
    </citation>
    <scope>NUCLEOTIDE SEQUENCE [LARGE SCALE GENOMIC DNA]</scope>
    <source>
        <strain evidence="20">SpSt-143</strain>
    </source>
</reference>
<dbReference type="InterPro" id="IPR040978">
    <property type="entry name" value="Isocitrate_DH_TT1725_C"/>
</dbReference>
<evidence type="ECO:0000256" key="16">
    <source>
        <dbReference type="ARBA" id="ARBA00029990"/>
    </source>
</evidence>
<dbReference type="InterPro" id="IPR024084">
    <property type="entry name" value="IsoPropMal-DH-like_dom"/>
</dbReference>
<comment type="subunit">
    <text evidence="4">Homodimer.</text>
</comment>
<dbReference type="PANTHER" id="PTHR11835">
    <property type="entry name" value="DECARBOXYLATING DEHYDROGENASES-ISOCITRATE, ISOPROPYLMALATE, TARTRATE"/>
    <property type="match status" value="1"/>
</dbReference>
<dbReference type="InterPro" id="IPR046997">
    <property type="entry name" value="Isocitrate_DH_TT1725_C_sf"/>
</dbReference>
<keyword evidence="10" id="KW-0460">Magnesium</keyword>
<dbReference type="NCBIfam" id="TIGR02924">
    <property type="entry name" value="ICDH_alpha"/>
    <property type="match status" value="1"/>
</dbReference>
<evidence type="ECO:0000256" key="7">
    <source>
        <dbReference type="ARBA" id="ARBA00022435"/>
    </source>
</evidence>
<dbReference type="Gene3D" id="3.30.70.1570">
    <property type="match status" value="1"/>
</dbReference>
<dbReference type="GO" id="GO:0004449">
    <property type="term" value="F:isocitrate dehydrogenase (NAD+) activity"/>
    <property type="evidence" value="ECO:0007669"/>
    <property type="project" value="TreeGrafter"/>
</dbReference>
<dbReference type="EMBL" id="DSGB01000002">
    <property type="protein sequence ID" value="HER95255.1"/>
    <property type="molecule type" value="Genomic_DNA"/>
</dbReference>
<evidence type="ECO:0000256" key="3">
    <source>
        <dbReference type="ARBA" id="ARBA00007769"/>
    </source>
</evidence>
<dbReference type="GO" id="GO:0051287">
    <property type="term" value="F:NAD binding"/>
    <property type="evidence" value="ECO:0007669"/>
    <property type="project" value="InterPro"/>
</dbReference>
<evidence type="ECO:0000256" key="18">
    <source>
        <dbReference type="ARBA" id="ARBA00046127"/>
    </source>
</evidence>
<comment type="caution">
    <text evidence="20">The sequence shown here is derived from an EMBL/GenBank/DDBJ whole genome shotgun (WGS) entry which is preliminary data.</text>
</comment>
<dbReference type="PROSITE" id="PS00470">
    <property type="entry name" value="IDH_IMDH"/>
    <property type="match status" value="1"/>
</dbReference>
<dbReference type="GO" id="GO:0006099">
    <property type="term" value="P:tricarboxylic acid cycle"/>
    <property type="evidence" value="ECO:0007669"/>
    <property type="project" value="UniProtKB-KW"/>
</dbReference>
<dbReference type="SMART" id="SM01329">
    <property type="entry name" value="Iso_dh"/>
    <property type="match status" value="1"/>
</dbReference>
<dbReference type="NCBIfam" id="NF006673">
    <property type="entry name" value="PRK09222.1"/>
    <property type="match status" value="1"/>
</dbReference>
<evidence type="ECO:0000259" key="19">
    <source>
        <dbReference type="SMART" id="SM01329"/>
    </source>
</evidence>
<evidence type="ECO:0000256" key="6">
    <source>
        <dbReference type="ARBA" id="ARBA00019562"/>
    </source>
</evidence>
<keyword evidence="9" id="KW-0479">Metal-binding</keyword>
<comment type="cofactor">
    <cofactor evidence="1">
        <name>Mn(2+)</name>
        <dbReference type="ChEBI" id="CHEBI:29035"/>
    </cofactor>
</comment>
<dbReference type="Pfam" id="PF00180">
    <property type="entry name" value="Iso_dh"/>
    <property type="match status" value="1"/>
</dbReference>
<evidence type="ECO:0000256" key="17">
    <source>
        <dbReference type="ARBA" id="ARBA00031098"/>
    </source>
</evidence>
<feature type="domain" description="Isopropylmalate dehydrogenase-like" evidence="19">
    <location>
        <begin position="6"/>
        <end position="337"/>
    </location>
</feature>
<dbReference type="PANTHER" id="PTHR11835:SF43">
    <property type="entry name" value="ISOPROPYLMALATE DEHYDROGENASE-LIKE DOMAIN-CONTAINING PROTEIN"/>
    <property type="match status" value="1"/>
</dbReference>
<dbReference type="AlphaFoldDB" id="A0A7V2F6G0"/>
<keyword evidence="11" id="KW-0521">NADP</keyword>
<dbReference type="InterPro" id="IPR014273">
    <property type="entry name" value="Isocitrate_DH_bac-typ"/>
</dbReference>
<evidence type="ECO:0000256" key="11">
    <source>
        <dbReference type="ARBA" id="ARBA00022857"/>
    </source>
</evidence>
<name>A0A7V2F6G0_RHOMR</name>
<comment type="cofactor">
    <cofactor evidence="2">
        <name>Mg(2+)</name>
        <dbReference type="ChEBI" id="CHEBI:18420"/>
    </cofactor>
</comment>
<dbReference type="Gene3D" id="3.40.718.10">
    <property type="entry name" value="Isopropylmalate Dehydrogenase"/>
    <property type="match status" value="1"/>
</dbReference>
<keyword evidence="8" id="KW-0816">Tricarboxylic acid cycle</keyword>
<evidence type="ECO:0000256" key="13">
    <source>
        <dbReference type="ARBA" id="ARBA00023211"/>
    </source>
</evidence>
<gene>
    <name evidence="20" type="ORF">ENO59_01845</name>
</gene>
<keyword evidence="12 20" id="KW-0560">Oxidoreductase</keyword>
<evidence type="ECO:0000256" key="10">
    <source>
        <dbReference type="ARBA" id="ARBA00022842"/>
    </source>
</evidence>
<evidence type="ECO:0000256" key="4">
    <source>
        <dbReference type="ARBA" id="ARBA00011738"/>
    </source>
</evidence>
<dbReference type="SUPFAM" id="SSF53659">
    <property type="entry name" value="Isocitrate/Isopropylmalate dehydrogenase-like"/>
    <property type="match status" value="1"/>
</dbReference>
<dbReference type="GO" id="GO:0004450">
    <property type="term" value="F:isocitrate dehydrogenase (NADP+) activity"/>
    <property type="evidence" value="ECO:0007669"/>
    <property type="project" value="UniProtKB-EC"/>
</dbReference>
<evidence type="ECO:0000256" key="2">
    <source>
        <dbReference type="ARBA" id="ARBA00001946"/>
    </source>
</evidence>
<proteinExistence type="inferred from homology"/>
<dbReference type="GO" id="GO:0000287">
    <property type="term" value="F:magnesium ion binding"/>
    <property type="evidence" value="ECO:0007669"/>
    <property type="project" value="InterPro"/>
</dbReference>
<dbReference type="GO" id="GO:0006097">
    <property type="term" value="P:glyoxylate cycle"/>
    <property type="evidence" value="ECO:0007669"/>
    <property type="project" value="UniProtKB-KW"/>
</dbReference>
<evidence type="ECO:0000256" key="14">
    <source>
        <dbReference type="ARBA" id="ARBA00023554"/>
    </source>
</evidence>
<organism evidence="20">
    <name type="scientific">Rhodothermus marinus</name>
    <name type="common">Rhodothermus obamensis</name>
    <dbReference type="NCBI Taxonomy" id="29549"/>
    <lineage>
        <taxon>Bacteria</taxon>
        <taxon>Pseudomonadati</taxon>
        <taxon>Rhodothermota</taxon>
        <taxon>Rhodothermia</taxon>
        <taxon>Rhodothermales</taxon>
        <taxon>Rhodothermaceae</taxon>
        <taxon>Rhodothermus</taxon>
    </lineage>
</organism>
<dbReference type="FunFam" id="3.40.718.10:FF:000020">
    <property type="entry name" value="Isocitrate dehydrogenase"/>
    <property type="match status" value="1"/>
</dbReference>
<evidence type="ECO:0000256" key="5">
    <source>
        <dbReference type="ARBA" id="ARBA00013013"/>
    </source>
</evidence>
<comment type="function">
    <text evidence="18">Catalyzes the oxidative decarboxylation of isocitrate to 2-oxoglutarate and carbon dioxide with the concomitant reduction of NADP(+).</text>
</comment>
<protein>
    <recommendedName>
        <fullName evidence="6">Isocitrate dehydrogenase [NADP]</fullName>
        <ecNumber evidence="5">1.1.1.42</ecNumber>
    </recommendedName>
    <alternativeName>
        <fullName evidence="15">IDP</fullName>
    </alternativeName>
    <alternativeName>
        <fullName evidence="16">NADP(+)-specific ICDH</fullName>
    </alternativeName>
    <alternativeName>
        <fullName evidence="17">Oxalosuccinate decarboxylase</fullName>
    </alternativeName>
</protein>
<dbReference type="InterPro" id="IPR019818">
    <property type="entry name" value="IsoCit/isopropylmalate_DH_CS"/>
</dbReference>
<evidence type="ECO:0000256" key="12">
    <source>
        <dbReference type="ARBA" id="ARBA00023002"/>
    </source>
</evidence>
<accession>A0A7V2F6G0</accession>
<evidence type="ECO:0000256" key="15">
    <source>
        <dbReference type="ARBA" id="ARBA00029765"/>
    </source>
</evidence>
<comment type="similarity">
    <text evidence="3">Belongs to the isocitrate and isopropylmalate dehydrogenases family.</text>
</comment>
<evidence type="ECO:0000313" key="20">
    <source>
        <dbReference type="EMBL" id="HER95255.1"/>
    </source>
</evidence>
<dbReference type="Pfam" id="PF18324">
    <property type="entry name" value="Isocitrate_DH_C_bact"/>
    <property type="match status" value="1"/>
</dbReference>
<evidence type="ECO:0000256" key="1">
    <source>
        <dbReference type="ARBA" id="ARBA00001936"/>
    </source>
</evidence>
<sequence length="480" mass="52725">MTPTHRVTIAYGDGIGPEIMRAVLAVLEAAGAPLEYDVIEIGEQVYQRGITSGIPDEAWEVLRRNRVFLKAPITTPQGKGYKSLNVTIRKALGLFANIRPTKSLHPYVETPYPNIDLVIVRENEEDLYAAIEHRQTTEVVQALKLVTRPGSEGIIRYAFEYARAYGRRKVTCMTKDNILKMTDGLFHRIFDEVAAAYPEIEAEHRIIDIGAALVAARPETLDVIVTLNLYGDILSDIAAQVAGSVGLGGSANVGTHAAMFEAIHGSAPDIAGKDVANPSGLLNAAVMMLVHLGLADVAARIENAWLRTIEDGIHTADIYRPGKSRQKVGTQAFAEAVIARLGQEPQHLKPVHFRKPGISVAIHPVPRQPKQLVGVDVFLDWDAEGRNPEVLGRTLEALAGEAFRLHVITNRGVKVYPGGLPETFCTDHWRCRFVAAQENLTPLEILDLLRRLHEAGLDFIKTEHLYTFEGQPGYSLAQAE</sequence>
<keyword evidence="13" id="KW-0464">Manganese</keyword>
<evidence type="ECO:0000256" key="8">
    <source>
        <dbReference type="ARBA" id="ARBA00022532"/>
    </source>
</evidence>
<dbReference type="EC" id="1.1.1.42" evidence="5"/>
<comment type="catalytic activity">
    <reaction evidence="14">
        <text>D-threo-isocitrate + NADP(+) = 2-oxoglutarate + CO2 + NADPH</text>
        <dbReference type="Rhea" id="RHEA:19629"/>
        <dbReference type="ChEBI" id="CHEBI:15562"/>
        <dbReference type="ChEBI" id="CHEBI:16526"/>
        <dbReference type="ChEBI" id="CHEBI:16810"/>
        <dbReference type="ChEBI" id="CHEBI:57783"/>
        <dbReference type="ChEBI" id="CHEBI:58349"/>
        <dbReference type="EC" id="1.1.1.42"/>
    </reaction>
</comment>
<dbReference type="GO" id="GO:0006102">
    <property type="term" value="P:isocitrate metabolic process"/>
    <property type="evidence" value="ECO:0007669"/>
    <property type="project" value="TreeGrafter"/>
</dbReference>